<reference evidence="1 2" key="1">
    <citation type="submission" date="2018-11" db="EMBL/GenBank/DDBJ databases">
        <authorList>
            <consortium name="Pathogen Informatics"/>
        </authorList>
    </citation>
    <scope>NUCLEOTIDE SEQUENCE [LARGE SCALE GENOMIC DNA]</scope>
</reference>
<evidence type="ECO:0000313" key="1">
    <source>
        <dbReference type="EMBL" id="VDO26105.1"/>
    </source>
</evidence>
<keyword evidence="2" id="KW-1185">Reference proteome</keyword>
<organism evidence="2 3">
    <name type="scientific">Heligmosomoides polygyrus</name>
    <name type="common">Parasitic roundworm</name>
    <dbReference type="NCBI Taxonomy" id="6339"/>
    <lineage>
        <taxon>Eukaryota</taxon>
        <taxon>Metazoa</taxon>
        <taxon>Ecdysozoa</taxon>
        <taxon>Nematoda</taxon>
        <taxon>Chromadorea</taxon>
        <taxon>Rhabditida</taxon>
        <taxon>Rhabditina</taxon>
        <taxon>Rhabditomorpha</taxon>
        <taxon>Strongyloidea</taxon>
        <taxon>Heligmosomidae</taxon>
        <taxon>Heligmosomoides</taxon>
    </lineage>
</organism>
<evidence type="ECO:0000313" key="3">
    <source>
        <dbReference type="WBParaSite" id="HPBE_0000254601-mRNA-1"/>
    </source>
</evidence>
<name>A0A183F8Q4_HELPZ</name>
<reference evidence="3" key="2">
    <citation type="submission" date="2019-09" db="UniProtKB">
        <authorList>
            <consortium name="WormBaseParasite"/>
        </authorList>
    </citation>
    <scope>IDENTIFICATION</scope>
</reference>
<proteinExistence type="predicted"/>
<accession>A0A183F8Q4</accession>
<evidence type="ECO:0000313" key="2">
    <source>
        <dbReference type="Proteomes" id="UP000050761"/>
    </source>
</evidence>
<dbReference type="Proteomes" id="UP000050761">
    <property type="component" value="Unassembled WGS sequence"/>
</dbReference>
<dbReference type="WBParaSite" id="HPBE_0000254601-mRNA-1">
    <property type="protein sequence ID" value="HPBE_0000254601-mRNA-1"/>
    <property type="gene ID" value="HPBE_0000254601"/>
</dbReference>
<sequence>MMPRLPRTGCGYLSVFVRAQHTLSICRPAGTTVVVAHLRRLSEPTAADGRRLSEKISAINNCPEALDGRRSAARRFFADDFHFSFLIARHLRGGEEDDDSYTPTSREVLLA</sequence>
<dbReference type="EMBL" id="UZAH01004044">
    <property type="protein sequence ID" value="VDO26105.1"/>
    <property type="molecule type" value="Genomic_DNA"/>
</dbReference>
<protein>
    <submittedName>
        <fullName evidence="3">Secreted protein</fullName>
    </submittedName>
</protein>
<gene>
    <name evidence="1" type="ORF">HPBE_LOCUS2546</name>
</gene>
<dbReference type="AlphaFoldDB" id="A0A183F8Q4"/>
<accession>A0A3P7XJZ1</accession>